<reference evidence="5 6" key="1">
    <citation type="submission" date="2024-11" db="EMBL/GenBank/DDBJ databases">
        <title>Chromosome-level genome assembly of the freshwater bivalve Anodonta woodiana.</title>
        <authorList>
            <person name="Chen X."/>
        </authorList>
    </citation>
    <scope>NUCLEOTIDE SEQUENCE [LARGE SCALE GENOMIC DNA]</scope>
    <source>
        <strain evidence="5">MN2024</strain>
        <tissue evidence="5">Gills</tissue>
    </source>
</reference>
<keyword evidence="6" id="KW-1185">Reference proteome</keyword>
<evidence type="ECO:0000313" key="5">
    <source>
        <dbReference type="EMBL" id="KAL3859726.1"/>
    </source>
</evidence>
<dbReference type="CDD" id="cd06661">
    <property type="entry name" value="GGCT_like"/>
    <property type="match status" value="1"/>
</dbReference>
<dbReference type="InterPro" id="IPR036568">
    <property type="entry name" value="GGCT-like_sf"/>
</dbReference>
<dbReference type="PANTHER" id="PTHR12935">
    <property type="entry name" value="GAMMA-GLUTAMYLCYCLOTRANSFERASE"/>
    <property type="match status" value="1"/>
</dbReference>
<dbReference type="InterPro" id="IPR013024">
    <property type="entry name" value="GGCT-like"/>
</dbReference>
<dbReference type="Pfam" id="PF13772">
    <property type="entry name" value="AIG2_2"/>
    <property type="match status" value="1"/>
</dbReference>
<name>A0ABD3VFB5_SINWO</name>
<dbReference type="Gene3D" id="3.10.490.10">
    <property type="entry name" value="Gamma-glutamyl cyclotransferase-like"/>
    <property type="match status" value="1"/>
</dbReference>
<protein>
    <recommendedName>
        <fullName evidence="1">gamma-glutamylcyclotransferase</fullName>
        <ecNumber evidence="1">4.3.2.9</ecNumber>
    </recommendedName>
</protein>
<proteinExistence type="predicted"/>
<keyword evidence="2" id="KW-0456">Lyase</keyword>
<dbReference type="PANTHER" id="PTHR12935:SF0">
    <property type="entry name" value="GAMMA-GLUTAMYLCYCLOTRANSFERASE"/>
    <property type="match status" value="1"/>
</dbReference>
<evidence type="ECO:0000256" key="1">
    <source>
        <dbReference type="ARBA" id="ARBA00012346"/>
    </source>
</evidence>
<evidence type="ECO:0000256" key="3">
    <source>
        <dbReference type="PIRSR" id="PIRSR617939-1"/>
    </source>
</evidence>
<accession>A0ABD3VFB5</accession>
<dbReference type="EMBL" id="JBJQND010000012">
    <property type="protein sequence ID" value="KAL3859726.1"/>
    <property type="molecule type" value="Genomic_DNA"/>
</dbReference>
<dbReference type="SUPFAM" id="SSF110857">
    <property type="entry name" value="Gamma-glutamyl cyclotransferase-like"/>
    <property type="match status" value="1"/>
</dbReference>
<evidence type="ECO:0000256" key="2">
    <source>
        <dbReference type="ARBA" id="ARBA00023239"/>
    </source>
</evidence>
<dbReference type="EC" id="4.3.2.9" evidence="1"/>
<organism evidence="5 6">
    <name type="scientific">Sinanodonta woodiana</name>
    <name type="common">Chinese pond mussel</name>
    <name type="synonym">Anodonta woodiana</name>
    <dbReference type="NCBI Taxonomy" id="1069815"/>
    <lineage>
        <taxon>Eukaryota</taxon>
        <taxon>Metazoa</taxon>
        <taxon>Spiralia</taxon>
        <taxon>Lophotrochozoa</taxon>
        <taxon>Mollusca</taxon>
        <taxon>Bivalvia</taxon>
        <taxon>Autobranchia</taxon>
        <taxon>Heteroconchia</taxon>
        <taxon>Palaeoheterodonta</taxon>
        <taxon>Unionida</taxon>
        <taxon>Unionoidea</taxon>
        <taxon>Unionidae</taxon>
        <taxon>Unioninae</taxon>
        <taxon>Sinanodonta</taxon>
    </lineage>
</organism>
<feature type="binding site" evidence="4">
    <location>
        <begin position="17"/>
        <end position="22"/>
    </location>
    <ligand>
        <name>substrate</name>
    </ligand>
</feature>
<feature type="active site" description="Proton acceptor" evidence="3">
    <location>
        <position position="97"/>
    </location>
</feature>
<dbReference type="AlphaFoldDB" id="A0ABD3VFB5"/>
<feature type="binding site" evidence="4">
    <location>
        <position position="141"/>
    </location>
    <ligand>
        <name>substrate</name>
    </ligand>
</feature>
<comment type="caution">
    <text evidence="5">The sequence shown here is derived from an EMBL/GenBank/DDBJ whole genome shotgun (WGS) entry which is preliminary data.</text>
</comment>
<sequence length="186" mass="21390">MSFERIGIMARPGKFLYFAYGSNLLKERLQMLNPSAEFVTVAKLQDYALEFRTYGNDPMESRWKGAPASIYQSLGACVWGCVWELRNEHKKTLDRQEGVHAHIYKPFEVNVISQHGQPLHCRTYMLNRSCDEFDARPSPQYLDIIIRGAEQNQLPADYIAKLKAVEHNSYQGTVDIYNQILQLLGS</sequence>
<gene>
    <name evidence="5" type="ORF">ACJMK2_009927</name>
</gene>
<dbReference type="Proteomes" id="UP001634394">
    <property type="component" value="Unassembled WGS sequence"/>
</dbReference>
<evidence type="ECO:0000256" key="4">
    <source>
        <dbReference type="PIRSR" id="PIRSR617939-2"/>
    </source>
</evidence>
<evidence type="ECO:0000313" key="6">
    <source>
        <dbReference type="Proteomes" id="UP001634394"/>
    </source>
</evidence>
<dbReference type="InterPro" id="IPR017939">
    <property type="entry name" value="G-Glutamylcylcotransferase"/>
</dbReference>
<dbReference type="GO" id="GO:0003839">
    <property type="term" value="F:gamma-glutamylcyclotransferase activity"/>
    <property type="evidence" value="ECO:0007669"/>
    <property type="project" value="UniProtKB-EC"/>
</dbReference>